<reference evidence="1 2" key="1">
    <citation type="submission" date="2018-06" db="EMBL/GenBank/DDBJ databases">
        <title>Genomic Encyclopedia of Archaeal and Bacterial Type Strains, Phase II (KMG-II): from individual species to whole genera.</title>
        <authorList>
            <person name="Goeker M."/>
        </authorList>
    </citation>
    <scope>NUCLEOTIDE SEQUENCE [LARGE SCALE GENOMIC DNA]</scope>
    <source>
        <strain evidence="1 2">KACC 16626</strain>
    </source>
</reference>
<gene>
    <name evidence="1" type="ORF">BJ095_11250</name>
</gene>
<dbReference type="Proteomes" id="UP000247416">
    <property type="component" value="Unassembled WGS sequence"/>
</dbReference>
<dbReference type="RefSeq" id="WP_107932983.1">
    <property type="nucleotide sequence ID" value="NZ_CP085009.1"/>
</dbReference>
<name>A0A318U2D0_9BACL</name>
<evidence type="ECO:0000313" key="1">
    <source>
        <dbReference type="EMBL" id="PYF06089.1"/>
    </source>
</evidence>
<organism evidence="1 2">
    <name type="scientific">Ureibacillus chungkukjangi</name>
    <dbReference type="NCBI Taxonomy" id="1202712"/>
    <lineage>
        <taxon>Bacteria</taxon>
        <taxon>Bacillati</taxon>
        <taxon>Bacillota</taxon>
        <taxon>Bacilli</taxon>
        <taxon>Bacillales</taxon>
        <taxon>Caryophanaceae</taxon>
        <taxon>Ureibacillus</taxon>
    </lineage>
</organism>
<dbReference type="EMBL" id="QJTJ01000012">
    <property type="protein sequence ID" value="PYF06089.1"/>
    <property type="molecule type" value="Genomic_DNA"/>
</dbReference>
<protein>
    <submittedName>
        <fullName evidence="1">Uncharacterized protein</fullName>
    </submittedName>
</protein>
<keyword evidence="2" id="KW-1185">Reference proteome</keyword>
<dbReference type="AlphaFoldDB" id="A0A318U2D0"/>
<comment type="caution">
    <text evidence="1">The sequence shown here is derived from an EMBL/GenBank/DDBJ whole genome shotgun (WGS) entry which is preliminary data.</text>
</comment>
<proteinExistence type="predicted"/>
<sequence length="89" mass="10590">MIDELFGLYDLLIKKEQTMNETLQMVSSVKGNQFLEEVIIRTEKLIVKSFGGQEEHWLEINQFNDAFFQYRHNFIKRDHLISIIKKTIG</sequence>
<dbReference type="OrthoDB" id="2736550at2"/>
<evidence type="ECO:0000313" key="2">
    <source>
        <dbReference type="Proteomes" id="UP000247416"/>
    </source>
</evidence>
<accession>A0A318U2D0</accession>